<dbReference type="Pfam" id="PF13635">
    <property type="entry name" value="DUF4143"/>
    <property type="match status" value="1"/>
</dbReference>
<dbReference type="PANTHER" id="PTHR43566">
    <property type="entry name" value="CONSERVED PROTEIN"/>
    <property type="match status" value="1"/>
</dbReference>
<evidence type="ECO:0000313" key="3">
    <source>
        <dbReference type="Proteomes" id="UP000240322"/>
    </source>
</evidence>
<accession>A0A2R6A7Y6</accession>
<evidence type="ECO:0000259" key="1">
    <source>
        <dbReference type="Pfam" id="PF13635"/>
    </source>
</evidence>
<reference evidence="2 3" key="1">
    <citation type="submission" date="2017-04" db="EMBL/GenBank/DDBJ databases">
        <title>Novel microbial lineages endemic to geothermal iron-oxide mats fill important gaps in the evolutionary history of Archaea.</title>
        <authorList>
            <person name="Jay Z.J."/>
            <person name="Beam J.P."/>
            <person name="Dlakic M."/>
            <person name="Rusch D.B."/>
            <person name="Kozubal M.A."/>
            <person name="Inskeep W.P."/>
        </authorList>
    </citation>
    <scope>NUCLEOTIDE SEQUENCE [LARGE SCALE GENOMIC DNA]</scope>
    <source>
        <strain evidence="2">OSP_D</strain>
    </source>
</reference>
<sequence length="176" mass="19707">MFLKSDGEPSLDEAFRGEFEALLSEYVVYGGFPAVVKGEDVKIGLLKNLVSMYAEKDVFGWFGIREVEKFGSLMKYLALSSGSIPGASSACRNIGLDYRALISYLSVLANTYVIRSIYTCHTNRINEIKKAKKVYFYDLGFRNPLPRIFTPVANRSNSGMLENFVLSELILLGFEP</sequence>
<dbReference type="EMBL" id="NEXE01000356">
    <property type="protein sequence ID" value="PSN82511.1"/>
    <property type="molecule type" value="Genomic_DNA"/>
</dbReference>
<dbReference type="InterPro" id="IPR025420">
    <property type="entry name" value="DUF4143"/>
</dbReference>
<evidence type="ECO:0000313" key="2">
    <source>
        <dbReference type="EMBL" id="PSN82511.1"/>
    </source>
</evidence>
<protein>
    <recommendedName>
        <fullName evidence="1">DUF4143 domain-containing protein</fullName>
    </recommendedName>
</protein>
<feature type="domain" description="DUF4143" evidence="1">
    <location>
        <begin position="55"/>
        <end position="170"/>
    </location>
</feature>
<dbReference type="PANTHER" id="PTHR43566:SF1">
    <property type="entry name" value="AAA+ ATPASE DOMAIN-CONTAINING PROTEIN"/>
    <property type="match status" value="1"/>
</dbReference>
<dbReference type="Proteomes" id="UP000240322">
    <property type="component" value="Unassembled WGS sequence"/>
</dbReference>
<proteinExistence type="predicted"/>
<organism evidence="2 3">
    <name type="scientific">Candidatus Marsarchaeota G2 archaeon OSP_D</name>
    <dbReference type="NCBI Taxonomy" id="1978157"/>
    <lineage>
        <taxon>Archaea</taxon>
        <taxon>Candidatus Marsarchaeota</taxon>
        <taxon>Candidatus Marsarchaeota group 2</taxon>
    </lineage>
</organism>
<dbReference type="AlphaFoldDB" id="A0A2R6A7Y6"/>
<gene>
    <name evidence="2" type="ORF">B9Q03_14125</name>
</gene>
<comment type="caution">
    <text evidence="2">The sequence shown here is derived from an EMBL/GenBank/DDBJ whole genome shotgun (WGS) entry which is preliminary data.</text>
</comment>
<name>A0A2R6A7Y6_9ARCH</name>